<dbReference type="GO" id="GO:0003998">
    <property type="term" value="F:acylphosphatase activity"/>
    <property type="evidence" value="ECO:0007669"/>
    <property type="project" value="UniProtKB-EC"/>
</dbReference>
<evidence type="ECO:0000313" key="9">
    <source>
        <dbReference type="Proteomes" id="UP001107558"/>
    </source>
</evidence>
<name>A0A9J6C6R9_POLVA</name>
<dbReference type="InterPro" id="IPR036046">
    <property type="entry name" value="Acylphosphatase-like_dom_sf"/>
</dbReference>
<dbReference type="AlphaFoldDB" id="A0A9J6C6R9"/>
<dbReference type="InterPro" id="IPR001792">
    <property type="entry name" value="Acylphosphatase-like_dom"/>
</dbReference>
<comment type="similarity">
    <text evidence="1 6">Belongs to the acylphosphatase family.</text>
</comment>
<dbReference type="Proteomes" id="UP001107558">
    <property type="component" value="Chromosome 2"/>
</dbReference>
<dbReference type="PRINTS" id="PR00112">
    <property type="entry name" value="ACYLPHPHTASE"/>
</dbReference>
<feature type="domain" description="Acylphosphatase-like" evidence="7">
    <location>
        <begin position="6"/>
        <end position="96"/>
    </location>
</feature>
<evidence type="ECO:0000256" key="1">
    <source>
        <dbReference type="ARBA" id="ARBA00005614"/>
    </source>
</evidence>
<comment type="catalytic activity">
    <reaction evidence="4 5">
        <text>an acyl phosphate + H2O = a carboxylate + phosphate + H(+)</text>
        <dbReference type="Rhea" id="RHEA:14965"/>
        <dbReference type="ChEBI" id="CHEBI:15377"/>
        <dbReference type="ChEBI" id="CHEBI:15378"/>
        <dbReference type="ChEBI" id="CHEBI:29067"/>
        <dbReference type="ChEBI" id="CHEBI:43474"/>
        <dbReference type="ChEBI" id="CHEBI:59918"/>
        <dbReference type="EC" id="3.6.1.7"/>
    </reaction>
</comment>
<dbReference type="PANTHER" id="PTHR10029">
    <property type="entry name" value="ACYLPHOSPHATASE"/>
    <property type="match status" value="1"/>
</dbReference>
<dbReference type="FunFam" id="3.30.70.100:FF:000011">
    <property type="entry name" value="Acylphosphatase"/>
    <property type="match status" value="1"/>
</dbReference>
<gene>
    <name evidence="8" type="ORF">PVAND_007079</name>
</gene>
<dbReference type="EC" id="3.6.1.7" evidence="2 5"/>
<keyword evidence="9" id="KW-1185">Reference proteome</keyword>
<evidence type="ECO:0000313" key="8">
    <source>
        <dbReference type="EMBL" id="KAG5677310.1"/>
    </source>
</evidence>
<feature type="active site" evidence="5">
    <location>
        <position position="39"/>
    </location>
</feature>
<evidence type="ECO:0000256" key="2">
    <source>
        <dbReference type="ARBA" id="ARBA00012150"/>
    </source>
</evidence>
<evidence type="ECO:0000259" key="7">
    <source>
        <dbReference type="PROSITE" id="PS51160"/>
    </source>
</evidence>
<accession>A0A9J6C6R9</accession>
<dbReference type="PROSITE" id="PS51160">
    <property type="entry name" value="ACYLPHOSPHATASE_3"/>
    <property type="match status" value="1"/>
</dbReference>
<comment type="caution">
    <text evidence="8">The sequence shown here is derived from an EMBL/GenBank/DDBJ whole genome shotgun (WGS) entry which is preliminary data.</text>
</comment>
<dbReference type="EMBL" id="JADBJN010000002">
    <property type="protein sequence ID" value="KAG5677310.1"/>
    <property type="molecule type" value="Genomic_DNA"/>
</dbReference>
<dbReference type="Gene3D" id="3.30.70.100">
    <property type="match status" value="1"/>
</dbReference>
<evidence type="ECO:0000256" key="4">
    <source>
        <dbReference type="ARBA" id="ARBA00047645"/>
    </source>
</evidence>
<organism evidence="8 9">
    <name type="scientific">Polypedilum vanderplanki</name>
    <name type="common">Sleeping chironomid midge</name>
    <dbReference type="NCBI Taxonomy" id="319348"/>
    <lineage>
        <taxon>Eukaryota</taxon>
        <taxon>Metazoa</taxon>
        <taxon>Ecdysozoa</taxon>
        <taxon>Arthropoda</taxon>
        <taxon>Hexapoda</taxon>
        <taxon>Insecta</taxon>
        <taxon>Pterygota</taxon>
        <taxon>Neoptera</taxon>
        <taxon>Endopterygota</taxon>
        <taxon>Diptera</taxon>
        <taxon>Nematocera</taxon>
        <taxon>Chironomoidea</taxon>
        <taxon>Chironomidae</taxon>
        <taxon>Chironominae</taxon>
        <taxon>Polypedilum</taxon>
        <taxon>Polypedilum</taxon>
    </lineage>
</organism>
<sequence length="96" mass="11303">MSKLVSCEFEVFGKVQGVYFRKYTEKQAIILGLRGWCMNTENNSVKGRLEGDKERIMLMREWLKTTGSPKSNVERACFTECRPIREFTVRKFSIKR</sequence>
<dbReference type="InterPro" id="IPR017968">
    <property type="entry name" value="Acylphosphatase_CS"/>
</dbReference>
<dbReference type="PROSITE" id="PS00150">
    <property type="entry name" value="ACYLPHOSPHATASE_1"/>
    <property type="match status" value="1"/>
</dbReference>
<protein>
    <recommendedName>
        <fullName evidence="2 5">acylphosphatase</fullName>
        <ecNumber evidence="2 5">3.6.1.7</ecNumber>
    </recommendedName>
</protein>
<keyword evidence="3 5" id="KW-0378">Hydrolase</keyword>
<evidence type="ECO:0000256" key="5">
    <source>
        <dbReference type="PROSITE-ProRule" id="PRU00520"/>
    </source>
</evidence>
<dbReference type="PANTHER" id="PTHR10029:SF3">
    <property type="entry name" value="ACYLPHOSPHATASE-RELATED"/>
    <property type="match status" value="1"/>
</dbReference>
<dbReference type="SUPFAM" id="SSF54975">
    <property type="entry name" value="Acylphosphatase/BLUF domain-like"/>
    <property type="match status" value="1"/>
</dbReference>
<feature type="active site" evidence="5">
    <location>
        <position position="21"/>
    </location>
</feature>
<evidence type="ECO:0000256" key="3">
    <source>
        <dbReference type="ARBA" id="ARBA00022801"/>
    </source>
</evidence>
<dbReference type="Pfam" id="PF00708">
    <property type="entry name" value="Acylphosphatase"/>
    <property type="match status" value="1"/>
</dbReference>
<proteinExistence type="inferred from homology"/>
<reference evidence="8" key="1">
    <citation type="submission" date="2021-03" db="EMBL/GenBank/DDBJ databases">
        <title>Chromosome level genome of the anhydrobiotic midge Polypedilum vanderplanki.</title>
        <authorList>
            <person name="Yoshida Y."/>
            <person name="Kikawada T."/>
            <person name="Gusev O."/>
        </authorList>
    </citation>
    <scope>NUCLEOTIDE SEQUENCE</scope>
    <source>
        <strain evidence="8">NIAS01</strain>
        <tissue evidence="8">Whole body or cell culture</tissue>
    </source>
</reference>
<dbReference type="InterPro" id="IPR020456">
    <property type="entry name" value="Acylphosphatase"/>
</dbReference>
<evidence type="ECO:0000256" key="6">
    <source>
        <dbReference type="RuleBase" id="RU004168"/>
    </source>
</evidence>
<dbReference type="OrthoDB" id="7961613at2759"/>